<keyword evidence="9 15" id="KW-0418">Kinase</keyword>
<evidence type="ECO:0000256" key="9">
    <source>
        <dbReference type="ARBA" id="ARBA00022777"/>
    </source>
</evidence>
<dbReference type="FunFam" id="3.20.20.60:FF:000025">
    <property type="entry name" value="Pyruvate kinase"/>
    <property type="match status" value="1"/>
</dbReference>
<evidence type="ECO:0000256" key="4">
    <source>
        <dbReference type="ARBA" id="ARBA00008663"/>
    </source>
</evidence>
<comment type="similarity">
    <text evidence="4 15">Belongs to the pyruvate kinase family.</text>
</comment>
<dbReference type="InterPro" id="IPR001697">
    <property type="entry name" value="Pyr_Knase"/>
</dbReference>
<keyword evidence="11 15" id="KW-0460">Magnesium</keyword>
<dbReference type="InterPro" id="IPR040442">
    <property type="entry name" value="Pyrv_kinase-like_dom_sf"/>
</dbReference>
<dbReference type="InterPro" id="IPR011037">
    <property type="entry name" value="Pyrv_Knase-like_insert_dom_sf"/>
</dbReference>
<dbReference type="InterPro" id="IPR015813">
    <property type="entry name" value="Pyrv/PenolPyrv_kinase-like_dom"/>
</dbReference>
<dbReference type="EC" id="2.7.1.40" evidence="5 14"/>
<dbReference type="Gene3D" id="3.20.20.60">
    <property type="entry name" value="Phosphoenolpyruvate-binding domains"/>
    <property type="match status" value="1"/>
</dbReference>
<dbReference type="SUPFAM" id="SSF52935">
    <property type="entry name" value="PK C-terminal domain-like"/>
    <property type="match status" value="1"/>
</dbReference>
<evidence type="ECO:0000256" key="13">
    <source>
        <dbReference type="ARBA" id="ARBA00023317"/>
    </source>
</evidence>
<dbReference type="NCBIfam" id="NF004978">
    <property type="entry name" value="PRK06354.1"/>
    <property type="match status" value="1"/>
</dbReference>
<keyword evidence="13 17" id="KW-0670">Pyruvate</keyword>
<keyword evidence="12 15" id="KW-0324">Glycolysis</keyword>
<dbReference type="NCBIfam" id="NF004491">
    <property type="entry name" value="PRK05826.1"/>
    <property type="match status" value="1"/>
</dbReference>
<comment type="cofactor">
    <cofactor evidence="2">
        <name>K(+)</name>
        <dbReference type="ChEBI" id="CHEBI:29103"/>
    </cofactor>
</comment>
<evidence type="ECO:0000256" key="3">
    <source>
        <dbReference type="ARBA" id="ARBA00004997"/>
    </source>
</evidence>
<evidence type="ECO:0000256" key="12">
    <source>
        <dbReference type="ARBA" id="ARBA00023152"/>
    </source>
</evidence>
<dbReference type="Gene3D" id="2.40.33.10">
    <property type="entry name" value="PK beta-barrel domain-like"/>
    <property type="match status" value="1"/>
</dbReference>
<accession>A0A2S8NVD4</accession>
<dbReference type="SUPFAM" id="SSF51621">
    <property type="entry name" value="Phosphoenolpyruvate/pyruvate domain"/>
    <property type="match status" value="1"/>
</dbReference>
<evidence type="ECO:0000256" key="2">
    <source>
        <dbReference type="ARBA" id="ARBA00001958"/>
    </source>
</evidence>
<dbReference type="InterPro" id="IPR018209">
    <property type="entry name" value="Pyrv_Knase_AS"/>
</dbReference>
<evidence type="ECO:0000256" key="1">
    <source>
        <dbReference type="ARBA" id="ARBA00001946"/>
    </source>
</evidence>
<dbReference type="Pfam" id="PF00224">
    <property type="entry name" value="PK"/>
    <property type="match status" value="1"/>
</dbReference>
<evidence type="ECO:0000256" key="6">
    <source>
        <dbReference type="ARBA" id="ARBA00022679"/>
    </source>
</evidence>
<keyword evidence="10" id="KW-0067">ATP-binding</keyword>
<dbReference type="GO" id="GO:0016301">
    <property type="term" value="F:kinase activity"/>
    <property type="evidence" value="ECO:0007669"/>
    <property type="project" value="UniProtKB-KW"/>
</dbReference>
<evidence type="ECO:0000256" key="10">
    <source>
        <dbReference type="ARBA" id="ARBA00022840"/>
    </source>
</evidence>
<dbReference type="InterPro" id="IPR015806">
    <property type="entry name" value="Pyrv_Knase_insert_dom_sf"/>
</dbReference>
<evidence type="ECO:0000256" key="5">
    <source>
        <dbReference type="ARBA" id="ARBA00012142"/>
    </source>
</evidence>
<name>A0A2S8NVD4_9MOLU</name>
<proteinExistence type="inferred from homology"/>
<dbReference type="InterPro" id="IPR015793">
    <property type="entry name" value="Pyrv_Knase_brl"/>
</dbReference>
<organism evidence="17 18">
    <name type="scientific">Candidatus Phytoplasma phoenicium</name>
    <dbReference type="NCBI Taxonomy" id="198422"/>
    <lineage>
        <taxon>Bacteria</taxon>
        <taxon>Bacillati</taxon>
        <taxon>Mycoplasmatota</taxon>
        <taxon>Mollicutes</taxon>
        <taxon>Acholeplasmatales</taxon>
        <taxon>Acholeplasmataceae</taxon>
        <taxon>Candidatus Phytoplasma</taxon>
        <taxon>16SrIX (Pigeon pea witches'-broom group)</taxon>
    </lineage>
</organism>
<dbReference type="GO" id="GO:0000287">
    <property type="term" value="F:magnesium ion binding"/>
    <property type="evidence" value="ECO:0007669"/>
    <property type="project" value="UniProtKB-UniRule"/>
</dbReference>
<keyword evidence="6 15" id="KW-0808">Transferase</keyword>
<dbReference type="AlphaFoldDB" id="A0A2S8NVD4"/>
<dbReference type="PROSITE" id="PS00110">
    <property type="entry name" value="PYRUVATE_KINASE"/>
    <property type="match status" value="1"/>
</dbReference>
<comment type="caution">
    <text evidence="17">The sequence shown here is derived from an EMBL/GenBank/DDBJ whole genome shotgun (WGS) entry which is preliminary data.</text>
</comment>
<dbReference type="GO" id="GO:0004743">
    <property type="term" value="F:pyruvate kinase activity"/>
    <property type="evidence" value="ECO:0007669"/>
    <property type="project" value="UniProtKB-UniRule"/>
</dbReference>
<comment type="catalytic activity">
    <reaction evidence="15">
        <text>pyruvate + ATP = phosphoenolpyruvate + ADP + H(+)</text>
        <dbReference type="Rhea" id="RHEA:18157"/>
        <dbReference type="ChEBI" id="CHEBI:15361"/>
        <dbReference type="ChEBI" id="CHEBI:15378"/>
        <dbReference type="ChEBI" id="CHEBI:30616"/>
        <dbReference type="ChEBI" id="CHEBI:58702"/>
        <dbReference type="ChEBI" id="CHEBI:456216"/>
        <dbReference type="EC" id="2.7.1.40"/>
    </reaction>
</comment>
<keyword evidence="8" id="KW-0547">Nucleotide-binding</keyword>
<feature type="domain" description="Pyruvate kinase barrel" evidence="16">
    <location>
        <begin position="4"/>
        <end position="326"/>
    </location>
</feature>
<dbReference type="FunFam" id="2.40.33.10:FF:000001">
    <property type="entry name" value="Pyruvate kinase"/>
    <property type="match status" value="1"/>
</dbReference>
<dbReference type="Gene3D" id="3.40.1380.20">
    <property type="entry name" value="Pyruvate kinase, C-terminal domain"/>
    <property type="match status" value="1"/>
</dbReference>
<protein>
    <recommendedName>
        <fullName evidence="5 14">Pyruvate kinase</fullName>
        <ecNumber evidence="5 14">2.7.1.40</ecNumber>
    </recommendedName>
</protein>
<comment type="pathway">
    <text evidence="3 15">Carbohydrate degradation; glycolysis; pyruvate from D-glyceraldehyde 3-phosphate: step 5/5.</text>
</comment>
<dbReference type="SUPFAM" id="SSF50800">
    <property type="entry name" value="PK beta-barrel domain-like"/>
    <property type="match status" value="1"/>
</dbReference>
<dbReference type="GO" id="GO:0005524">
    <property type="term" value="F:ATP binding"/>
    <property type="evidence" value="ECO:0007669"/>
    <property type="project" value="UniProtKB-KW"/>
</dbReference>
<evidence type="ECO:0000256" key="11">
    <source>
        <dbReference type="ARBA" id="ARBA00022842"/>
    </source>
</evidence>
<reference evidence="17 18" key="1">
    <citation type="submission" date="2018-02" db="EMBL/GenBank/DDBJ databases">
        <title>Metagenomics reveals mixed infection of spiroplasma and phytoplasma in chicory.</title>
        <authorList>
            <person name="Polano C."/>
            <person name="Moruzzi S."/>
            <person name="Ermacora P."/>
            <person name="Ferrini F."/>
            <person name="Martini M."/>
            <person name="Firrao G."/>
        </authorList>
    </citation>
    <scope>NUCLEOTIDE SEQUENCE [LARGE SCALE GENOMIC DNA]</scope>
    <source>
        <strain evidence="17 18">ChiP</strain>
    </source>
</reference>
<evidence type="ECO:0000256" key="14">
    <source>
        <dbReference type="NCBIfam" id="TIGR01064"/>
    </source>
</evidence>
<dbReference type="Proteomes" id="UP000238672">
    <property type="component" value="Unassembled WGS sequence"/>
</dbReference>
<evidence type="ECO:0000259" key="16">
    <source>
        <dbReference type="Pfam" id="PF00224"/>
    </source>
</evidence>
<evidence type="ECO:0000313" key="17">
    <source>
        <dbReference type="EMBL" id="PQP79933.1"/>
    </source>
</evidence>
<comment type="cofactor">
    <cofactor evidence="1">
        <name>Mg(2+)</name>
        <dbReference type="ChEBI" id="CHEBI:18420"/>
    </cofactor>
</comment>
<dbReference type="PRINTS" id="PR01050">
    <property type="entry name" value="PYRUVTKNASE"/>
</dbReference>
<dbReference type="InterPro" id="IPR036918">
    <property type="entry name" value="Pyrv_Knase_C_sf"/>
</dbReference>
<evidence type="ECO:0000256" key="8">
    <source>
        <dbReference type="ARBA" id="ARBA00022741"/>
    </source>
</evidence>
<gene>
    <name evidence="17" type="primary">pyk</name>
    <name evidence="17" type="ORF">C6B37_00380</name>
</gene>
<keyword evidence="7" id="KW-0479">Metal-binding</keyword>
<keyword evidence="18" id="KW-1185">Reference proteome</keyword>
<dbReference type="UniPathway" id="UPA00109">
    <property type="reaction ID" value="UER00188"/>
</dbReference>
<dbReference type="EMBL" id="PUUG01000004">
    <property type="protein sequence ID" value="PQP79933.1"/>
    <property type="molecule type" value="Genomic_DNA"/>
</dbReference>
<evidence type="ECO:0000313" key="18">
    <source>
        <dbReference type="Proteomes" id="UP000238672"/>
    </source>
</evidence>
<evidence type="ECO:0000256" key="15">
    <source>
        <dbReference type="RuleBase" id="RU000504"/>
    </source>
</evidence>
<sequence>MFMNKTKIICTLGPSSYDETILKSLISSGLNIVRFNFSHADYEQTKILIEKIRKISKELNKHVGLMLDTKGPEIRTHNFEGLVTIENNSQVIISMQEVLGNASLFSVTYPNLYEEIKINDIIYVDDGYLSLIVKDKNGEKKEIITQAQNTHTVKSRRGINIPNVNLNMEFISPKDHQDILFAIEQDFDYIAASFVRRMKDIKDIKNILKQFQNKHIQIISKIENQEGIDNLDEIIDLSDGIMIARGDLGIEVPIELIPIYQKEIIEKCLIAGKPVVVATQMLESMQQNPNPTRAEVSDVFNAVIEGTSLTMLSGESAAGKYPIESVQYMAKIHKQAEQVVDYFFLSQIYEPQNIKEKILLNSVELSLKTPIKAIVLNNLADAEIISKFHPPVPVLTLVKNKHEAHRLVLRFGVIPFINELSFQNYINHLNKTKESHYIFVENQNIIIR</sequence>
<dbReference type="GO" id="GO:0030955">
    <property type="term" value="F:potassium ion binding"/>
    <property type="evidence" value="ECO:0007669"/>
    <property type="project" value="UniProtKB-UniRule"/>
</dbReference>
<dbReference type="NCBIfam" id="TIGR01064">
    <property type="entry name" value="pyruv_kin"/>
    <property type="match status" value="1"/>
</dbReference>
<dbReference type="PANTHER" id="PTHR11817">
    <property type="entry name" value="PYRUVATE KINASE"/>
    <property type="match status" value="1"/>
</dbReference>
<evidence type="ECO:0000256" key="7">
    <source>
        <dbReference type="ARBA" id="ARBA00022723"/>
    </source>
</evidence>